<dbReference type="PANTHER" id="PTHR30024:SF47">
    <property type="entry name" value="TAURINE-BINDING PERIPLASMIC PROTEIN"/>
    <property type="match status" value="1"/>
</dbReference>
<evidence type="ECO:0000313" key="5">
    <source>
        <dbReference type="EMBL" id="HIU99677.1"/>
    </source>
</evidence>
<evidence type="ECO:0000256" key="3">
    <source>
        <dbReference type="ARBA" id="ARBA00022729"/>
    </source>
</evidence>
<organism evidence="5 6">
    <name type="scientific">Candidatus Stercoripulliclostridium merdipullorum</name>
    <dbReference type="NCBI Taxonomy" id="2840952"/>
    <lineage>
        <taxon>Bacteria</taxon>
        <taxon>Bacillati</taxon>
        <taxon>Bacillota</taxon>
        <taxon>Clostridia</taxon>
        <taxon>Eubacteriales</taxon>
        <taxon>Candidatus Stercoripulliclostridium</taxon>
    </lineage>
</organism>
<accession>A0A9D1SWJ3</accession>
<proteinExistence type="inferred from homology"/>
<evidence type="ECO:0000256" key="2">
    <source>
        <dbReference type="ARBA" id="ARBA00010742"/>
    </source>
</evidence>
<dbReference type="Proteomes" id="UP000886891">
    <property type="component" value="Unassembled WGS sequence"/>
</dbReference>
<sequence length="331" mass="35881">MKKYLILLLIVVLTFGICLVGCKNEKDNVVRVNEVTHSVFYAPLYVAINQGFFEDEGITIEMTNGGGSDKSMTAVMSGQADIGLMGPETAVYVRLGGSKNYPVVFGQLTRKDGSFLIGRSADPDFSWQDLRGKEIIGGRQGGMPAMMLEYALYANGLTEGQDVTINYDVQFDLITAAFEGGTGDYCTMFEPNATEYQAAGKGHVITSVGAAVSDVPYTCFMATQSYLREKPDTVKAFMRAVMRGIDYVTEQDDATIAAALQPSFPSTSVETLKNAVRAYKAIDAYKTSPVMSEAEFNTLLDVLMFAGSIDRRVAFTDIIDNTIAQSIADAA</sequence>
<evidence type="ECO:0000259" key="4">
    <source>
        <dbReference type="Pfam" id="PF09084"/>
    </source>
</evidence>
<comment type="similarity">
    <text evidence="2">Belongs to the bacterial solute-binding protein SsuA/TauA family.</text>
</comment>
<comment type="subcellular location">
    <subcellularLocation>
        <location evidence="1">Periplasm</location>
    </subcellularLocation>
</comment>
<comment type="caution">
    <text evidence="5">The sequence shown here is derived from an EMBL/GenBank/DDBJ whole genome shotgun (WGS) entry which is preliminary data.</text>
</comment>
<dbReference type="PANTHER" id="PTHR30024">
    <property type="entry name" value="ALIPHATIC SULFONATES-BINDING PROTEIN-RELATED"/>
    <property type="match status" value="1"/>
</dbReference>
<gene>
    <name evidence="5" type="ORF">IAB14_01020</name>
</gene>
<dbReference type="InterPro" id="IPR015168">
    <property type="entry name" value="SsuA/THI5"/>
</dbReference>
<dbReference type="EMBL" id="DVOH01000011">
    <property type="protein sequence ID" value="HIU99677.1"/>
    <property type="molecule type" value="Genomic_DNA"/>
</dbReference>
<dbReference type="AlphaFoldDB" id="A0A9D1SWJ3"/>
<feature type="domain" description="SsuA/THI5-like" evidence="4">
    <location>
        <begin position="42"/>
        <end position="252"/>
    </location>
</feature>
<keyword evidence="3" id="KW-0732">Signal</keyword>
<dbReference type="Gene3D" id="3.40.190.10">
    <property type="entry name" value="Periplasmic binding protein-like II"/>
    <property type="match status" value="2"/>
</dbReference>
<dbReference type="SUPFAM" id="SSF53850">
    <property type="entry name" value="Periplasmic binding protein-like II"/>
    <property type="match status" value="1"/>
</dbReference>
<reference evidence="5" key="1">
    <citation type="submission" date="2020-10" db="EMBL/GenBank/DDBJ databases">
        <authorList>
            <person name="Gilroy R."/>
        </authorList>
    </citation>
    <scope>NUCLEOTIDE SEQUENCE</scope>
    <source>
        <strain evidence="5">23406</strain>
    </source>
</reference>
<protein>
    <submittedName>
        <fullName evidence="5">ABC transporter substrate-binding protein</fullName>
    </submittedName>
</protein>
<reference evidence="5" key="2">
    <citation type="journal article" date="2021" name="PeerJ">
        <title>Extensive microbial diversity within the chicken gut microbiome revealed by metagenomics and culture.</title>
        <authorList>
            <person name="Gilroy R."/>
            <person name="Ravi A."/>
            <person name="Getino M."/>
            <person name="Pursley I."/>
            <person name="Horton D.L."/>
            <person name="Alikhan N.F."/>
            <person name="Baker D."/>
            <person name="Gharbi K."/>
            <person name="Hall N."/>
            <person name="Watson M."/>
            <person name="Adriaenssens E.M."/>
            <person name="Foster-Nyarko E."/>
            <person name="Jarju S."/>
            <person name="Secka A."/>
            <person name="Antonio M."/>
            <person name="Oren A."/>
            <person name="Chaudhuri R.R."/>
            <person name="La Ragione R."/>
            <person name="Hildebrand F."/>
            <person name="Pallen M.J."/>
        </authorList>
    </citation>
    <scope>NUCLEOTIDE SEQUENCE</scope>
    <source>
        <strain evidence="5">23406</strain>
    </source>
</reference>
<dbReference type="GO" id="GO:0042597">
    <property type="term" value="C:periplasmic space"/>
    <property type="evidence" value="ECO:0007669"/>
    <property type="project" value="UniProtKB-SubCell"/>
</dbReference>
<evidence type="ECO:0000313" key="6">
    <source>
        <dbReference type="Proteomes" id="UP000886891"/>
    </source>
</evidence>
<name>A0A9D1SWJ3_9FIRM</name>
<evidence type="ECO:0000256" key="1">
    <source>
        <dbReference type="ARBA" id="ARBA00004418"/>
    </source>
</evidence>
<dbReference type="Pfam" id="PF09084">
    <property type="entry name" value="NMT1"/>
    <property type="match status" value="1"/>
</dbReference>